<organism evidence="3 4">
    <name type="scientific">Flavobacterium aquaticum</name>
    <dbReference type="NCBI Taxonomy" id="1236486"/>
    <lineage>
        <taxon>Bacteria</taxon>
        <taxon>Pseudomonadati</taxon>
        <taxon>Bacteroidota</taxon>
        <taxon>Flavobacteriia</taxon>
        <taxon>Flavobacteriales</taxon>
        <taxon>Flavobacteriaceae</taxon>
        <taxon>Flavobacterium</taxon>
    </lineage>
</organism>
<sequence>MYVCTNYSCYFVTPLFEKMTKLKNIAFLLASLLLLTNCAKRGTITGGSKDTIAPTITNSSPENFKTNFKGNEIKISFDELIKVKDINKQLIISPPMKKQPVIVPQGSASKFISIKILDTLQPNTTYSFNFGQSITDNNEGNPYSQFKYVFSTGSYVDSLTVVGKIKDAFEQKPDNFVSVMLYDAKTFTDSTVYKETPLYITNTLDSLKVFSLENLKEGTYKIVAMKDKSNNNIYNPAIDKIGFLDFPITIPTSDMFELELFQEKKPFKADKPTQESNNKLFLGYDGDFKNTKITTKYNNKEVPVRIMKYPEKNKDSVQIFYPNVKMDSLEIAVTNGTYSKNFIAKLKDLKESDSLTIEKKTGGILAFRDSFTLKSKTPLTSIDESKIILRNKDSVAVKFTSRIIEFEEEIVFDFKKEEDEKYTMELLPGAIKDFYETTNDSLKYNFSTKQLADYGNLKINLINNKRFPFIIELMDKNEVLYKATSTKETSIYFETIEPKLYTIRIIYDDNSDNEWTTGNYLAKKQAEEIIYFPKLIDVRANWDVEQDFILD</sequence>
<feature type="domain" description="SbsA Ig-like" evidence="2">
    <location>
        <begin position="50"/>
        <end position="152"/>
    </location>
</feature>
<dbReference type="AlphaFoldDB" id="A0A327YS99"/>
<protein>
    <submittedName>
        <fullName evidence="3">Ig-like domain-containing protein</fullName>
    </submittedName>
</protein>
<dbReference type="Pfam" id="PF13205">
    <property type="entry name" value="Big_5"/>
    <property type="match status" value="1"/>
</dbReference>
<dbReference type="EMBL" id="QLMI01000003">
    <property type="protein sequence ID" value="RAK23830.1"/>
    <property type="molecule type" value="Genomic_DNA"/>
</dbReference>
<gene>
    <name evidence="3" type="ORF">B0I03_103296</name>
</gene>
<evidence type="ECO:0000313" key="4">
    <source>
        <dbReference type="Proteomes" id="UP000249620"/>
    </source>
</evidence>
<keyword evidence="4" id="KW-1185">Reference proteome</keyword>
<accession>A0A327YS99</accession>
<dbReference type="Proteomes" id="UP000249620">
    <property type="component" value="Unassembled WGS sequence"/>
</dbReference>
<evidence type="ECO:0000313" key="3">
    <source>
        <dbReference type="EMBL" id="RAK23830.1"/>
    </source>
</evidence>
<keyword evidence="1" id="KW-0732">Signal</keyword>
<proteinExistence type="predicted"/>
<dbReference type="InterPro" id="IPR032812">
    <property type="entry name" value="SbsA_Ig"/>
</dbReference>
<evidence type="ECO:0000259" key="2">
    <source>
        <dbReference type="Pfam" id="PF13205"/>
    </source>
</evidence>
<reference evidence="3 4" key="1">
    <citation type="submission" date="2018-06" db="EMBL/GenBank/DDBJ databases">
        <title>Genomic Encyclopedia of Type Strains, Phase III (KMG-III): the genomes of soil and plant-associated and newly described type strains.</title>
        <authorList>
            <person name="Whitman W."/>
        </authorList>
    </citation>
    <scope>NUCLEOTIDE SEQUENCE [LARGE SCALE GENOMIC DNA]</scope>
    <source>
        <strain evidence="3 4">CGMCC 1.12398</strain>
    </source>
</reference>
<name>A0A327YS99_9FLAO</name>
<evidence type="ECO:0000256" key="1">
    <source>
        <dbReference type="ARBA" id="ARBA00022729"/>
    </source>
</evidence>
<comment type="caution">
    <text evidence="3">The sequence shown here is derived from an EMBL/GenBank/DDBJ whole genome shotgun (WGS) entry which is preliminary data.</text>
</comment>